<feature type="coiled-coil region" evidence="6">
    <location>
        <begin position="571"/>
        <end position="598"/>
    </location>
</feature>
<evidence type="ECO:0000313" key="11">
    <source>
        <dbReference type="EMBL" id="SSX05087.1"/>
    </source>
</evidence>
<dbReference type="CDD" id="cd14362">
    <property type="entry name" value="CUE_TAB2_TAB3"/>
    <property type="match status" value="1"/>
</dbReference>
<dbReference type="VEuPathDB" id="VectorBase:CSON012364"/>
<reference evidence="11" key="1">
    <citation type="submission" date="2018-04" db="EMBL/GenBank/DDBJ databases">
        <authorList>
            <person name="Go L.Y."/>
            <person name="Mitchell J.A."/>
        </authorList>
    </citation>
    <scope>NUCLEOTIDE SEQUENCE</scope>
    <source>
        <tissue evidence="11">Whole organism</tissue>
    </source>
</reference>
<feature type="domain" description="RanBP2-type" evidence="9">
    <location>
        <begin position="684"/>
        <end position="713"/>
    </location>
</feature>
<feature type="region of interest" description="Disordered" evidence="7">
    <location>
        <begin position="197"/>
        <end position="242"/>
    </location>
</feature>
<dbReference type="PROSITE" id="PS51140">
    <property type="entry name" value="CUE"/>
    <property type="match status" value="1"/>
</dbReference>
<dbReference type="Gene3D" id="1.10.8.10">
    <property type="entry name" value="DNA helicase RuvA subunit, C-terminal domain"/>
    <property type="match status" value="1"/>
</dbReference>
<dbReference type="InterPro" id="IPR041911">
    <property type="entry name" value="TAB2/3_CUE"/>
</dbReference>
<reference evidence="12" key="2">
    <citation type="submission" date="2018-07" db="EMBL/GenBank/DDBJ databases">
        <authorList>
            <person name="Quirk P.G."/>
            <person name="Krulwich T.A."/>
        </authorList>
    </citation>
    <scope>NUCLEOTIDE SEQUENCE</scope>
</reference>
<evidence type="ECO:0000259" key="10">
    <source>
        <dbReference type="PROSITE" id="PS51140"/>
    </source>
</evidence>
<proteinExistence type="predicted"/>
<dbReference type="PROSITE" id="PS50199">
    <property type="entry name" value="ZF_RANBP2_2"/>
    <property type="match status" value="1"/>
</dbReference>
<gene>
    <name evidence="12" type="primary">CSON012364</name>
</gene>
<dbReference type="Gene3D" id="4.10.1060.10">
    <property type="entry name" value="Zinc finger, RanBP2-type"/>
    <property type="match status" value="1"/>
</dbReference>
<evidence type="ECO:0000259" key="9">
    <source>
        <dbReference type="PROSITE" id="PS50199"/>
    </source>
</evidence>
<dbReference type="InterPro" id="IPR036443">
    <property type="entry name" value="Znf_RanBP2_sf"/>
</dbReference>
<keyword evidence="4 6" id="KW-0175">Coiled coil</keyword>
<dbReference type="GO" id="GO:0043130">
    <property type="term" value="F:ubiquitin binding"/>
    <property type="evidence" value="ECO:0007669"/>
    <property type="project" value="InterPro"/>
</dbReference>
<dbReference type="GO" id="GO:0008270">
    <property type="term" value="F:zinc ion binding"/>
    <property type="evidence" value="ECO:0007669"/>
    <property type="project" value="UniProtKB-KW"/>
</dbReference>
<dbReference type="SUPFAM" id="SSF90209">
    <property type="entry name" value="Ran binding protein zinc finger-like"/>
    <property type="match status" value="1"/>
</dbReference>
<feature type="compositionally biased region" description="Basic and acidic residues" evidence="7">
    <location>
        <begin position="219"/>
        <end position="229"/>
    </location>
</feature>
<dbReference type="PROSITE" id="PS01358">
    <property type="entry name" value="ZF_RANBP2_1"/>
    <property type="match status" value="1"/>
</dbReference>
<protein>
    <submittedName>
        <fullName evidence="12">CSON012364 protein</fullName>
    </submittedName>
</protein>
<feature type="transmembrane region" description="Helical" evidence="8">
    <location>
        <begin position="49"/>
        <end position="77"/>
    </location>
</feature>
<dbReference type="SMART" id="SM00547">
    <property type="entry name" value="ZnF_RBZ"/>
    <property type="match status" value="1"/>
</dbReference>
<keyword evidence="8" id="KW-0812">Transmembrane</keyword>
<dbReference type="EMBL" id="UFQS01000579">
    <property type="protein sequence ID" value="SSX05087.1"/>
    <property type="molecule type" value="Genomic_DNA"/>
</dbReference>
<evidence type="ECO:0000256" key="1">
    <source>
        <dbReference type="ARBA" id="ARBA00022723"/>
    </source>
</evidence>
<keyword evidence="1" id="KW-0479">Metal-binding</keyword>
<organism evidence="12">
    <name type="scientific">Culicoides sonorensis</name>
    <name type="common">Biting midge</name>
    <dbReference type="NCBI Taxonomy" id="179676"/>
    <lineage>
        <taxon>Eukaryota</taxon>
        <taxon>Metazoa</taxon>
        <taxon>Ecdysozoa</taxon>
        <taxon>Arthropoda</taxon>
        <taxon>Hexapoda</taxon>
        <taxon>Insecta</taxon>
        <taxon>Pterygota</taxon>
        <taxon>Neoptera</taxon>
        <taxon>Endopterygota</taxon>
        <taxon>Diptera</taxon>
        <taxon>Nematocera</taxon>
        <taxon>Chironomoidea</taxon>
        <taxon>Ceratopogonidae</taxon>
        <taxon>Ceratopogoninae</taxon>
        <taxon>Culicoides</taxon>
        <taxon>Monoculicoides</taxon>
    </lineage>
</organism>
<evidence type="ECO:0000256" key="4">
    <source>
        <dbReference type="ARBA" id="ARBA00023054"/>
    </source>
</evidence>
<evidence type="ECO:0000256" key="5">
    <source>
        <dbReference type="PROSITE-ProRule" id="PRU00322"/>
    </source>
</evidence>
<evidence type="ECO:0000256" key="6">
    <source>
        <dbReference type="SAM" id="Coils"/>
    </source>
</evidence>
<keyword evidence="8" id="KW-0472">Membrane</keyword>
<feature type="domain" description="CUE" evidence="10">
    <location>
        <begin position="143"/>
        <end position="186"/>
    </location>
</feature>
<dbReference type="EMBL" id="UFQT01000579">
    <property type="protein sequence ID" value="SSX25449.1"/>
    <property type="molecule type" value="Genomic_DNA"/>
</dbReference>
<dbReference type="AlphaFoldDB" id="A0A336M957"/>
<keyword evidence="8" id="KW-1133">Transmembrane helix</keyword>
<evidence type="ECO:0000256" key="2">
    <source>
        <dbReference type="ARBA" id="ARBA00022771"/>
    </source>
</evidence>
<evidence type="ECO:0000256" key="8">
    <source>
        <dbReference type="SAM" id="Phobius"/>
    </source>
</evidence>
<accession>A0A336M957</accession>
<dbReference type="InterPro" id="IPR003892">
    <property type="entry name" value="CUE"/>
</dbReference>
<sequence>MTLLLKKIYNFNSGLLKNVKRSSFVFNFTTNGFGALDPLNLCGNFSTDFVVVLIVVVAFVVVVLALTAGLIVAKLLFLNSIFALFGKTTFGPCKQEWLNMAANFSGLPAAAPSPSSISNTINNNNNINNSAKPASPCSCSNISIMQLFHEMKQEYPTVPDHVVTQLVAENCHNRPRCIEKLNEIEEEYAWSSQAYPVQSIRNNKPPTPPRRCKNTQRQLEQEKHKEIRKQNNNNHNSENEIEVKSDDVNKVILKKSDKLNMCKFENNNNNKTVNNHNNETLVFNRPAPQRPNTLSLNKIESNNTLRPIRSAPPPPISAGMTVLSSNPVSTPESLNVSLNVTVSPGSGRPPVIRPQRHISEVTVQPEMPYSPPPVPHNGARSYTSVNFTLRPPSTLGVQSPIDISAGPSLTYSSSSYDARQGYQSSLQITVGGTGTPGVFSAMRTRAQQIQENNCNLSSSNNNVNDDENLNERQGDNRMVVEEYCDADEMGYGCGNDYQHQYYQPIRPSPNNSTRHNQMQVSSKGCHLMTSSFREDEIVQRQLQRKGALEKELSRDKSHLEIMQFDISVLQLSFSVSDIERLTEEIKQLRNECKMYSEILDKAGVPVLGDLTNNVNALSISDNSNISTRTPKRPPLPAALRTVTSPQRALQMPAFTNLNEINLRHHTNTTPTGFNADDYRISSNMESSWTCGICTFQNHPLLNKCEQCEQPRNPSGTIQITAAHFEPRFENVQYQQQANTNNNDHVYANARSLSMTNEPNSINNNKNDVLTNDTMVPQSAPPNLKNENPPNFNPTFNCNSPIVSSLEELQFENVVQLQGITGNSVSMVNIPHTYENVTLTHNGPEGKLFKKGHRYTPSILLSITFQMSTSSHNENIHILLSTVVGRKIVHSWMDFKEKDFEIIHCWKFQKNKNYEPGKNSSMDINQPIHELMN</sequence>
<evidence type="ECO:0000313" key="12">
    <source>
        <dbReference type="EMBL" id="SSX25449.1"/>
    </source>
</evidence>
<evidence type="ECO:0000256" key="7">
    <source>
        <dbReference type="SAM" id="MobiDB-lite"/>
    </source>
</evidence>
<name>A0A336M957_CULSO</name>
<dbReference type="InterPro" id="IPR001876">
    <property type="entry name" value="Znf_RanBP2"/>
</dbReference>
<evidence type="ECO:0000256" key="3">
    <source>
        <dbReference type="ARBA" id="ARBA00022833"/>
    </source>
</evidence>
<keyword evidence="3" id="KW-0862">Zinc</keyword>
<keyword evidence="2 5" id="KW-0863">Zinc-finger</keyword>